<name>A0A1D8JEY9_9BACL</name>
<dbReference type="InterPro" id="IPR050363">
    <property type="entry name" value="MIP/Aquaporin"/>
</dbReference>
<dbReference type="NCBIfam" id="TIGR00861">
    <property type="entry name" value="MIP"/>
    <property type="match status" value="1"/>
</dbReference>
<evidence type="ECO:0000256" key="8">
    <source>
        <dbReference type="SAM" id="Phobius"/>
    </source>
</evidence>
<protein>
    <submittedName>
        <fullName evidence="9">Aquaporin</fullName>
    </submittedName>
</protein>
<dbReference type="PROSITE" id="PS00221">
    <property type="entry name" value="MIP"/>
    <property type="match status" value="1"/>
</dbReference>
<evidence type="ECO:0000313" key="9">
    <source>
        <dbReference type="EMBL" id="AOV07277.1"/>
    </source>
</evidence>
<evidence type="ECO:0000256" key="3">
    <source>
        <dbReference type="ARBA" id="ARBA00022448"/>
    </source>
</evidence>
<feature type="transmembrane region" description="Helical" evidence="8">
    <location>
        <begin position="242"/>
        <end position="260"/>
    </location>
</feature>
<organism evidence="9 10">
    <name type="scientific">Sporosarcina ureilytica</name>
    <dbReference type="NCBI Taxonomy" id="298596"/>
    <lineage>
        <taxon>Bacteria</taxon>
        <taxon>Bacillati</taxon>
        <taxon>Bacillota</taxon>
        <taxon>Bacilli</taxon>
        <taxon>Bacillales</taxon>
        <taxon>Caryophanaceae</taxon>
        <taxon>Sporosarcina</taxon>
    </lineage>
</organism>
<dbReference type="KEGG" id="surl:BI350_06800"/>
<dbReference type="RefSeq" id="WP_075527406.1">
    <property type="nucleotide sequence ID" value="NZ_CP017560.1"/>
</dbReference>
<evidence type="ECO:0000256" key="1">
    <source>
        <dbReference type="ARBA" id="ARBA00004141"/>
    </source>
</evidence>
<dbReference type="PANTHER" id="PTHR43829:SF9">
    <property type="entry name" value="AQUAPORIN-9"/>
    <property type="match status" value="1"/>
</dbReference>
<evidence type="ECO:0000256" key="7">
    <source>
        <dbReference type="RuleBase" id="RU000477"/>
    </source>
</evidence>
<keyword evidence="5 8" id="KW-1133">Transmembrane helix</keyword>
<feature type="transmembrane region" description="Helical" evidence="8">
    <location>
        <begin position="6"/>
        <end position="27"/>
    </location>
</feature>
<evidence type="ECO:0000256" key="4">
    <source>
        <dbReference type="ARBA" id="ARBA00022692"/>
    </source>
</evidence>
<dbReference type="PANTHER" id="PTHR43829">
    <property type="entry name" value="AQUAPORIN OR AQUAGLYCEROPORIN RELATED"/>
    <property type="match status" value="1"/>
</dbReference>
<dbReference type="PRINTS" id="PR00783">
    <property type="entry name" value="MINTRINSICP"/>
</dbReference>
<gene>
    <name evidence="9" type="ORF">BI350_06800</name>
</gene>
<evidence type="ECO:0000256" key="5">
    <source>
        <dbReference type="ARBA" id="ARBA00022989"/>
    </source>
</evidence>
<evidence type="ECO:0000313" key="10">
    <source>
        <dbReference type="Proteomes" id="UP000185746"/>
    </source>
</evidence>
<reference evidence="9 10" key="1">
    <citation type="submission" date="2016-09" db="EMBL/GenBank/DDBJ databases">
        <title>Complete genome sequence of the Lysinibacillus sphaericus LMG 22257, a specie of Bacillus with ureolytic activity that can effectively biodeposit calcium carbonate.</title>
        <authorList>
            <person name="Yan W."/>
        </authorList>
    </citation>
    <scope>NUCLEOTIDE SEQUENCE [LARGE SCALE GENOMIC DNA]</scope>
    <source>
        <strain evidence="9 10">LMG 22257</strain>
    </source>
</reference>
<dbReference type="AlphaFoldDB" id="A0A1D8JEY9"/>
<feature type="transmembrane region" description="Helical" evidence="8">
    <location>
        <begin position="138"/>
        <end position="156"/>
    </location>
</feature>
<dbReference type="GO" id="GO:0005886">
    <property type="term" value="C:plasma membrane"/>
    <property type="evidence" value="ECO:0007669"/>
    <property type="project" value="TreeGrafter"/>
</dbReference>
<dbReference type="Pfam" id="PF00230">
    <property type="entry name" value="MIP"/>
    <property type="match status" value="1"/>
</dbReference>
<feature type="transmembrane region" description="Helical" evidence="8">
    <location>
        <begin position="163"/>
        <end position="184"/>
    </location>
</feature>
<sequence>MTAFLGELVGTMILIIFGAGVVGGVVMKKSKAEGAGWIVITVGWGLAVTMGVYAVGNISGAHLNPAVTVGLATIGAFPWAEVPMYIFAQMMGAMIGAIIVYFHYLPHWGETEDQDAKLAVFATIPAIRHPLSNLTSEIIGTFILILGLLTIGANEFTEGLNPLIVGALIVAIGMSLGGTTGYAINPARDLGPRIAHFILPIPGKGKSNWNYAWIPVVGPILGGVFGALFYKKLFEGSNHIAFWIVGAIVLAVLLSAQYSIRKEQSKMTERVTAERV</sequence>
<dbReference type="Proteomes" id="UP000185746">
    <property type="component" value="Chromosome"/>
</dbReference>
<feature type="transmembrane region" description="Helical" evidence="8">
    <location>
        <begin position="86"/>
        <end position="104"/>
    </location>
</feature>
<keyword evidence="4 7" id="KW-0812">Transmembrane</keyword>
<comment type="subcellular location">
    <subcellularLocation>
        <location evidence="1">Membrane</location>
        <topology evidence="1">Multi-pass membrane protein</topology>
    </subcellularLocation>
</comment>
<dbReference type="GO" id="GO:0015254">
    <property type="term" value="F:glycerol channel activity"/>
    <property type="evidence" value="ECO:0007669"/>
    <property type="project" value="TreeGrafter"/>
</dbReference>
<accession>A0A1D8JEY9</accession>
<keyword evidence="6 8" id="KW-0472">Membrane</keyword>
<dbReference type="InterPro" id="IPR022357">
    <property type="entry name" value="MIP_CS"/>
</dbReference>
<proteinExistence type="inferred from homology"/>
<dbReference type="SUPFAM" id="SSF81338">
    <property type="entry name" value="Aquaporin-like"/>
    <property type="match status" value="1"/>
</dbReference>
<feature type="transmembrane region" description="Helical" evidence="8">
    <location>
        <begin position="211"/>
        <end position="230"/>
    </location>
</feature>
<dbReference type="EMBL" id="CP017560">
    <property type="protein sequence ID" value="AOV07277.1"/>
    <property type="molecule type" value="Genomic_DNA"/>
</dbReference>
<keyword evidence="10" id="KW-1185">Reference proteome</keyword>
<keyword evidence="3 7" id="KW-0813">Transport</keyword>
<dbReference type="InterPro" id="IPR023271">
    <property type="entry name" value="Aquaporin-like"/>
</dbReference>
<comment type="similarity">
    <text evidence="2 7">Belongs to the MIP/aquaporin (TC 1.A.8) family.</text>
</comment>
<dbReference type="InterPro" id="IPR000425">
    <property type="entry name" value="MIP"/>
</dbReference>
<evidence type="ECO:0000256" key="2">
    <source>
        <dbReference type="ARBA" id="ARBA00006175"/>
    </source>
</evidence>
<feature type="transmembrane region" description="Helical" evidence="8">
    <location>
        <begin position="34"/>
        <end position="55"/>
    </location>
</feature>
<evidence type="ECO:0000256" key="6">
    <source>
        <dbReference type="ARBA" id="ARBA00023136"/>
    </source>
</evidence>
<dbReference type="Gene3D" id="1.20.1080.10">
    <property type="entry name" value="Glycerol uptake facilitator protein"/>
    <property type="match status" value="1"/>
</dbReference>